<organism evidence="3 4">
    <name type="scientific">Paraburkholderia elongata</name>
    <dbReference type="NCBI Taxonomy" id="2675747"/>
    <lineage>
        <taxon>Bacteria</taxon>
        <taxon>Pseudomonadati</taxon>
        <taxon>Pseudomonadota</taxon>
        <taxon>Betaproteobacteria</taxon>
        <taxon>Burkholderiales</taxon>
        <taxon>Burkholderiaceae</taxon>
        <taxon>Paraburkholderia</taxon>
    </lineage>
</organism>
<protein>
    <submittedName>
        <fullName evidence="3">Flavin reductase</fullName>
    </submittedName>
</protein>
<evidence type="ECO:0000256" key="1">
    <source>
        <dbReference type="ARBA" id="ARBA00023002"/>
    </source>
</evidence>
<sequence length="176" mass="18788">MSESFEAKPTSVDGATVLSTFKAALRGMASSVCVITTCDEAGRPHGMAASAVVSVSFDPPSMLISVNESASISERLKSKRAFCINVLTSKHGPIVEAFSNSAMHEHRFASTDWAQGVRGLPYLRTAQASIFCEEDGSLTYGTHTVFIGRVFEVALGDTTGPYVWHNGTRVEIQPAA</sequence>
<dbReference type="SUPFAM" id="SSF50475">
    <property type="entry name" value="FMN-binding split barrel"/>
    <property type="match status" value="1"/>
</dbReference>
<evidence type="ECO:0000313" key="3">
    <source>
        <dbReference type="EMBL" id="NPT53062.1"/>
    </source>
</evidence>
<proteinExistence type="predicted"/>
<dbReference type="AlphaFoldDB" id="A0A972NHR7"/>
<feature type="domain" description="Flavin reductase like" evidence="2">
    <location>
        <begin position="25"/>
        <end position="171"/>
    </location>
</feature>
<dbReference type="SMART" id="SM00903">
    <property type="entry name" value="Flavin_Reduct"/>
    <property type="match status" value="1"/>
</dbReference>
<gene>
    <name evidence="3" type="ORF">GNZ13_00125</name>
</gene>
<dbReference type="EMBL" id="WOEZ01000001">
    <property type="protein sequence ID" value="NPT53062.1"/>
    <property type="molecule type" value="Genomic_DNA"/>
</dbReference>
<dbReference type="PANTHER" id="PTHR30466:SF1">
    <property type="entry name" value="FMN REDUCTASE (NADH) RUTF"/>
    <property type="match status" value="1"/>
</dbReference>
<comment type="caution">
    <text evidence="3">The sequence shown here is derived from an EMBL/GenBank/DDBJ whole genome shotgun (WGS) entry which is preliminary data.</text>
</comment>
<keyword evidence="4" id="KW-1185">Reference proteome</keyword>
<dbReference type="Proteomes" id="UP000655523">
    <property type="component" value="Unassembled WGS sequence"/>
</dbReference>
<dbReference type="PANTHER" id="PTHR30466">
    <property type="entry name" value="FLAVIN REDUCTASE"/>
    <property type="match status" value="1"/>
</dbReference>
<reference evidence="3 4" key="1">
    <citation type="submission" date="2019-11" db="EMBL/GenBank/DDBJ databases">
        <title>Metabolism of dissolved organic matter in forest soils.</title>
        <authorList>
            <person name="Cyle K.T."/>
            <person name="Wilhelm R.C."/>
            <person name="Martinez C.E."/>
        </authorList>
    </citation>
    <scope>NUCLEOTIDE SEQUENCE [LARGE SCALE GENOMIC DNA]</scope>
    <source>
        <strain evidence="3 4">5N</strain>
    </source>
</reference>
<dbReference type="GO" id="GO:0042602">
    <property type="term" value="F:riboflavin reductase (NADPH) activity"/>
    <property type="evidence" value="ECO:0007669"/>
    <property type="project" value="TreeGrafter"/>
</dbReference>
<evidence type="ECO:0000313" key="4">
    <source>
        <dbReference type="Proteomes" id="UP000655523"/>
    </source>
</evidence>
<dbReference type="GO" id="GO:0010181">
    <property type="term" value="F:FMN binding"/>
    <property type="evidence" value="ECO:0007669"/>
    <property type="project" value="InterPro"/>
</dbReference>
<accession>A0A972NHR7</accession>
<dbReference type="Gene3D" id="2.30.110.10">
    <property type="entry name" value="Electron Transport, Fmn-binding Protein, Chain A"/>
    <property type="match status" value="1"/>
</dbReference>
<evidence type="ECO:0000259" key="2">
    <source>
        <dbReference type="SMART" id="SM00903"/>
    </source>
</evidence>
<keyword evidence="1" id="KW-0560">Oxidoreductase</keyword>
<dbReference type="InterPro" id="IPR002563">
    <property type="entry name" value="Flavin_Rdtase-like_dom"/>
</dbReference>
<dbReference type="InterPro" id="IPR012349">
    <property type="entry name" value="Split_barrel_FMN-bd"/>
</dbReference>
<dbReference type="InterPro" id="IPR050268">
    <property type="entry name" value="NADH-dep_flavin_reductase"/>
</dbReference>
<dbReference type="RefSeq" id="WP_172159386.1">
    <property type="nucleotide sequence ID" value="NZ_WOEZ01000001.1"/>
</dbReference>
<name>A0A972NHR7_9BURK</name>
<dbReference type="Pfam" id="PF01613">
    <property type="entry name" value="Flavin_Reduct"/>
    <property type="match status" value="1"/>
</dbReference>